<reference evidence="2" key="1">
    <citation type="journal article" date="2021" name="J Fungi (Basel)">
        <title>Virulence traits and population genomics of the black yeast Aureobasidium melanogenum.</title>
        <authorList>
            <person name="Cernosa A."/>
            <person name="Sun X."/>
            <person name="Gostincar C."/>
            <person name="Fang C."/>
            <person name="Gunde-Cimerman N."/>
            <person name="Song Z."/>
        </authorList>
    </citation>
    <scope>NUCLEOTIDE SEQUENCE</scope>
    <source>
        <strain evidence="2">EXF-9911</strain>
    </source>
</reference>
<feature type="compositionally biased region" description="Low complexity" evidence="1">
    <location>
        <begin position="431"/>
        <end position="450"/>
    </location>
</feature>
<dbReference type="Proteomes" id="UP000779574">
    <property type="component" value="Unassembled WGS sequence"/>
</dbReference>
<feature type="non-terminal residue" evidence="2">
    <location>
        <position position="1011"/>
    </location>
</feature>
<gene>
    <name evidence="2" type="ORF">KCU76_g10315</name>
</gene>
<feature type="compositionally biased region" description="Polar residues" evidence="1">
    <location>
        <begin position="878"/>
        <end position="891"/>
    </location>
</feature>
<accession>A0A9P8EE14</accession>
<sequence>MSSNQIEQSELPAPGLSWQNPPTTLSDGLKVLGDTIRKGSAIIDQMQSEMRDDNFEEAADTLNELLALLTEDSKAFATANERFDSKTNDLDQVYGELKSIKKSVDAIDLGNLPTADNVATKLSTQIRTMTTNIQTILQELTPKLSSGKIPSTTGLATAQDVRNLEQKLPKTDGLATTQNIQDLVSALPKVENIQKGLATSAEIQGAFSKINPPSLADIRKDLTTETQFNTSLGQVNSTLKDVPDKVVERLLNSDNFKTAVQHPSFPAVNELQQGLATQSLVQGVPQAVRAALLNPSSDPESDVQPPALVTMHEFDAFKTEIRQEIQSLPKGATMGEIKAHLDQRATATSVPPPPAGVTASEFETFKGEIKGMIQAIPTTHPVPAITPATLNTFKEEVKQTIDSIPRGPTLEQIANLLQSQFRQQPQTGTGTTSRAQDATSSTTQSASTSQPGNQPSNSPGTQGATASSTQSASTSQAQDQTPGAARPERRATSQTGFTFEPPNPDTAQVHNPFSASTENVASPLGRVQEQDTRSVGDKRPVSPTAEQSEAQKMARTIDSTIQEGNAQGVTDLGSSTTQTRAPTANQSYLVIDVSTRGRVADSCLDQVFKELADPYPELAEGSWRPPRDMEDPNIDTNSWLGKIKTCIQRDTKQKLAAGRPNHNEETYTSPPRCYIGEIQKKPCVSEAREKWTWTKHDANFTCPACSTAHPDFKSHQCLKVKDEKTLWLLNPTPEDINTRKDCDDKYRGVPRGDVAPGASRSAGPGPGAGGAGGRGGPASGGPASGGLGSRRGGRARGFSNASMRTTRSRTSRGGTAETHDDMHYPVSPSKGKKSLRQFLHLKPKESKSALETEARFQDIFAERPEQSGSRLPFRPGTLPTSHSVNFDTLQTRPMDPSKSGKLQRSKSGASLLNTLGGYMNPTNWLSRGEGSNLASESRVGLLASEQNGGHENRYANGHANGHANGVANGYHDYHPNGHNGRNENGSFEDPLGAGDMFPATRGTSSHHFGTI</sequence>
<feature type="region of interest" description="Disordered" evidence="1">
    <location>
        <begin position="732"/>
        <end position="833"/>
    </location>
</feature>
<feature type="region of interest" description="Disordered" evidence="1">
    <location>
        <begin position="1"/>
        <end position="24"/>
    </location>
</feature>
<evidence type="ECO:0000313" key="2">
    <source>
        <dbReference type="EMBL" id="KAG9687440.1"/>
    </source>
</evidence>
<feature type="compositionally biased region" description="Basic and acidic residues" evidence="1">
    <location>
        <begin position="736"/>
        <end position="747"/>
    </location>
</feature>
<dbReference type="AlphaFoldDB" id="A0A9P8EE14"/>
<protein>
    <submittedName>
        <fullName evidence="2">Uncharacterized protein</fullName>
    </submittedName>
</protein>
<feature type="region of interest" description="Disordered" evidence="1">
    <location>
        <begin position="861"/>
        <end position="906"/>
    </location>
</feature>
<organism evidence="2 3">
    <name type="scientific">Aureobasidium melanogenum</name>
    <name type="common">Aureobasidium pullulans var. melanogenum</name>
    <dbReference type="NCBI Taxonomy" id="46634"/>
    <lineage>
        <taxon>Eukaryota</taxon>
        <taxon>Fungi</taxon>
        <taxon>Dikarya</taxon>
        <taxon>Ascomycota</taxon>
        <taxon>Pezizomycotina</taxon>
        <taxon>Dothideomycetes</taxon>
        <taxon>Dothideomycetidae</taxon>
        <taxon>Dothideales</taxon>
        <taxon>Saccotheciaceae</taxon>
        <taxon>Aureobasidium</taxon>
    </lineage>
</organism>
<feature type="compositionally biased region" description="Basic and acidic residues" evidence="1">
    <location>
        <begin position="528"/>
        <end position="540"/>
    </location>
</feature>
<name>A0A9P8EE14_AURME</name>
<evidence type="ECO:0000313" key="3">
    <source>
        <dbReference type="Proteomes" id="UP000779574"/>
    </source>
</evidence>
<feature type="region of interest" description="Disordered" evidence="1">
    <location>
        <begin position="975"/>
        <end position="1011"/>
    </location>
</feature>
<feature type="compositionally biased region" description="Polar residues" evidence="1">
    <location>
        <begin position="451"/>
        <end position="460"/>
    </location>
</feature>
<feature type="compositionally biased region" description="Gly residues" evidence="1">
    <location>
        <begin position="764"/>
        <end position="790"/>
    </location>
</feature>
<comment type="caution">
    <text evidence="2">The sequence shown here is derived from an EMBL/GenBank/DDBJ whole genome shotgun (WGS) entry which is preliminary data.</text>
</comment>
<dbReference type="EMBL" id="JAHFXF010000455">
    <property type="protein sequence ID" value="KAG9687440.1"/>
    <property type="molecule type" value="Genomic_DNA"/>
</dbReference>
<feature type="region of interest" description="Disordered" evidence="1">
    <location>
        <begin position="422"/>
        <end position="554"/>
    </location>
</feature>
<feature type="compositionally biased region" description="Polar residues" evidence="1">
    <location>
        <begin position="1001"/>
        <end position="1011"/>
    </location>
</feature>
<proteinExistence type="predicted"/>
<reference evidence="2" key="2">
    <citation type="submission" date="2021-08" db="EMBL/GenBank/DDBJ databases">
        <authorList>
            <person name="Gostincar C."/>
            <person name="Sun X."/>
            <person name="Song Z."/>
            <person name="Gunde-Cimerman N."/>
        </authorList>
    </citation>
    <scope>NUCLEOTIDE SEQUENCE</scope>
    <source>
        <strain evidence="2">EXF-9911</strain>
    </source>
</reference>
<feature type="compositionally biased region" description="Low complexity" evidence="1">
    <location>
        <begin position="461"/>
        <end position="481"/>
    </location>
</feature>
<feature type="compositionally biased region" description="Polar residues" evidence="1">
    <location>
        <begin position="505"/>
        <end position="520"/>
    </location>
</feature>
<evidence type="ECO:0000256" key="1">
    <source>
        <dbReference type="SAM" id="MobiDB-lite"/>
    </source>
</evidence>